<dbReference type="GO" id="GO:0006281">
    <property type="term" value="P:DNA repair"/>
    <property type="evidence" value="ECO:0007669"/>
    <property type="project" value="UniProtKB-KW"/>
</dbReference>
<accession>A0AB34K4Q5</accession>
<dbReference type="Gene3D" id="2.40.50.140">
    <property type="entry name" value="Nucleic acid-binding proteins"/>
    <property type="match status" value="1"/>
</dbReference>
<dbReference type="PROSITE" id="PS50918">
    <property type="entry name" value="WWE"/>
    <property type="match status" value="1"/>
</dbReference>
<keyword evidence="3" id="KW-0227">DNA damage</keyword>
<keyword evidence="2" id="KW-0235">DNA replication</keyword>
<reference evidence="8 9" key="1">
    <citation type="journal article" date="2024" name="Science">
        <title>Giant polyketide synthase enzymes in the biosynthesis of giant marine polyether toxins.</title>
        <authorList>
            <person name="Fallon T.R."/>
            <person name="Shende V.V."/>
            <person name="Wierzbicki I.H."/>
            <person name="Pendleton A.L."/>
            <person name="Watervoot N.F."/>
            <person name="Auber R.P."/>
            <person name="Gonzalez D.J."/>
            <person name="Wisecaver J.H."/>
            <person name="Moore B.S."/>
        </authorList>
    </citation>
    <scope>NUCLEOTIDE SEQUENCE [LARGE SCALE GENOMIC DNA]</scope>
    <source>
        <strain evidence="8 9">12B1</strain>
    </source>
</reference>
<dbReference type="CDD" id="cd07896">
    <property type="entry name" value="Adenylation_kDNA_ligase_like"/>
    <property type="match status" value="1"/>
</dbReference>
<evidence type="ECO:0000313" key="8">
    <source>
        <dbReference type="EMBL" id="KAL1528122.1"/>
    </source>
</evidence>
<dbReference type="InterPro" id="IPR001357">
    <property type="entry name" value="BRCT_dom"/>
</dbReference>
<sequence>MVAWLFSLQHGRWGSFDEAAVAALEAARSSGSGTCSISTRAGELSISLHDMTQTNLQTGTVRQVRRVDDAAALPPASAPPPPPAATAAGAAGAPPSDPGRKTPAKRSREGDKAPAASPPGGGAAAAPLAGPAAGGALSGLTICVTGQMSTVRRTFHAMMQAHGARIALSCTGAVTHVVTTACEADNPTRKVLQAIAKGTKVVTEQFIHDSIAAGHAVDPAPYFLIDPSAPPPGAGPVVMGNTVAAGAALRGVIAAARGAGPIVHVNGNAASAAAASGVMLANKYSEALDPTGWWISEKLDGVRAYWDGENFYSRNGNVFPAPDWFKQGLPSTPLDGELWAGRGQFRRCLGIVRNRGSGALWQYVTYLVFDAPSLAEPYESRVAYIMKTVVPIDKPDQSSDPSTAQPTTSGCPYAAPVGICQCTGRAHLKSELEQVQAKRGEGLMLRRPGSPYEHARSNHLLKVKSFHDEEAKVVGHEGGTGRNAYRLGALTLVTPDGRQFSCGSGLTDKDRSNPPPIGTVVTYRFPELMDNGYPRFPVFVATRTDLDWTTICANYVAPNAANVTPAQLKRQHSILYQPPALQRSLSERAIRGVTAGSSSTHSAPVDDTDDEVLTDEEDVATSASAHEAESEGAKLFARLAAASKTGARKSDYYNSATNEWDVPGLESDLRILLHQSSNAESAPSTAPLEWGKNVATWRHVVHQRGFEYLKVTFGLRDYPLRPEQSEELVRWLSGRWNEGWLKVVDGLPSHFLMRDGRQAKLLMDVASARAAFSQ</sequence>
<dbReference type="Gene3D" id="3.40.50.10190">
    <property type="entry name" value="BRCT domain"/>
    <property type="match status" value="1"/>
</dbReference>
<dbReference type="InterPro" id="IPR050326">
    <property type="entry name" value="NAD_dep_DNA_ligaseB"/>
</dbReference>
<gene>
    <name evidence="8" type="ORF">AB1Y20_009486</name>
</gene>
<dbReference type="InterPro" id="IPR016059">
    <property type="entry name" value="DNA_ligase_ATP-dep_CS"/>
</dbReference>
<dbReference type="InterPro" id="IPR037197">
    <property type="entry name" value="WWE_dom_sf"/>
</dbReference>
<dbReference type="PANTHER" id="PTHR47810">
    <property type="entry name" value="DNA LIGASE"/>
    <property type="match status" value="1"/>
</dbReference>
<dbReference type="CDD" id="cd08041">
    <property type="entry name" value="OBF_kDNA_ligase_like"/>
    <property type="match status" value="1"/>
</dbReference>
<feature type="domain" description="BRCT" evidence="6">
    <location>
        <begin position="132"/>
        <end position="224"/>
    </location>
</feature>
<dbReference type="NCBIfam" id="NF006592">
    <property type="entry name" value="PRK09125.1"/>
    <property type="match status" value="1"/>
</dbReference>
<protein>
    <submittedName>
        <fullName evidence="8">Uncharacterized protein</fullName>
    </submittedName>
</protein>
<organism evidence="8 9">
    <name type="scientific">Prymnesium parvum</name>
    <name type="common">Toxic golden alga</name>
    <dbReference type="NCBI Taxonomy" id="97485"/>
    <lineage>
        <taxon>Eukaryota</taxon>
        <taxon>Haptista</taxon>
        <taxon>Haptophyta</taxon>
        <taxon>Prymnesiophyceae</taxon>
        <taxon>Prymnesiales</taxon>
        <taxon>Prymnesiaceae</taxon>
        <taxon>Prymnesium</taxon>
    </lineage>
</organism>
<dbReference type="InterPro" id="IPR012340">
    <property type="entry name" value="NA-bd_OB-fold"/>
</dbReference>
<evidence type="ECO:0000256" key="1">
    <source>
        <dbReference type="ARBA" id="ARBA00022598"/>
    </source>
</evidence>
<feature type="compositionally biased region" description="Low complexity" evidence="5">
    <location>
        <begin position="85"/>
        <end position="94"/>
    </location>
</feature>
<proteinExistence type="predicted"/>
<dbReference type="PROSITE" id="PS50172">
    <property type="entry name" value="BRCT"/>
    <property type="match status" value="1"/>
</dbReference>
<dbReference type="SUPFAM" id="SSF52113">
    <property type="entry name" value="BRCT domain"/>
    <property type="match status" value="1"/>
</dbReference>
<feature type="domain" description="WWE" evidence="7">
    <location>
        <begin position="1"/>
        <end position="66"/>
    </location>
</feature>
<dbReference type="InterPro" id="IPR004170">
    <property type="entry name" value="WWE_dom"/>
</dbReference>
<dbReference type="InterPro" id="IPR029319">
    <property type="entry name" value="DNA_ligase_OB"/>
</dbReference>
<keyword evidence="4" id="KW-0234">DNA repair</keyword>
<evidence type="ECO:0000256" key="3">
    <source>
        <dbReference type="ARBA" id="ARBA00022763"/>
    </source>
</evidence>
<evidence type="ECO:0000259" key="7">
    <source>
        <dbReference type="PROSITE" id="PS50918"/>
    </source>
</evidence>
<dbReference type="Pfam" id="PF02825">
    <property type="entry name" value="WWE"/>
    <property type="match status" value="1"/>
</dbReference>
<dbReference type="GO" id="GO:0003909">
    <property type="term" value="F:DNA ligase activity"/>
    <property type="evidence" value="ECO:0007669"/>
    <property type="project" value="InterPro"/>
</dbReference>
<name>A0AB34K4Q5_PRYPA</name>
<dbReference type="AlphaFoldDB" id="A0AB34K4Q5"/>
<evidence type="ECO:0000313" key="9">
    <source>
        <dbReference type="Proteomes" id="UP001515480"/>
    </source>
</evidence>
<evidence type="ECO:0000256" key="5">
    <source>
        <dbReference type="SAM" id="MobiDB-lite"/>
    </source>
</evidence>
<dbReference type="InterPro" id="IPR036420">
    <property type="entry name" value="BRCT_dom_sf"/>
</dbReference>
<dbReference type="Pfam" id="PF00533">
    <property type="entry name" value="BRCT"/>
    <property type="match status" value="1"/>
</dbReference>
<dbReference type="Pfam" id="PF14743">
    <property type="entry name" value="DNA_ligase_OB_2"/>
    <property type="match status" value="1"/>
</dbReference>
<keyword evidence="1" id="KW-0436">Ligase</keyword>
<dbReference type="SUPFAM" id="SSF117839">
    <property type="entry name" value="WWE domain"/>
    <property type="match status" value="1"/>
</dbReference>
<dbReference type="EMBL" id="JBGBPQ010000002">
    <property type="protein sequence ID" value="KAL1528122.1"/>
    <property type="molecule type" value="Genomic_DNA"/>
</dbReference>
<dbReference type="Proteomes" id="UP001515480">
    <property type="component" value="Unassembled WGS sequence"/>
</dbReference>
<evidence type="ECO:0000256" key="2">
    <source>
        <dbReference type="ARBA" id="ARBA00022705"/>
    </source>
</evidence>
<keyword evidence="9" id="KW-1185">Reference proteome</keyword>
<comment type="caution">
    <text evidence="8">The sequence shown here is derived from an EMBL/GenBank/DDBJ whole genome shotgun (WGS) entry which is preliminary data.</text>
</comment>
<dbReference type="SMART" id="SM00292">
    <property type="entry name" value="BRCT"/>
    <property type="match status" value="1"/>
</dbReference>
<evidence type="ECO:0000256" key="4">
    <source>
        <dbReference type="ARBA" id="ARBA00023204"/>
    </source>
</evidence>
<dbReference type="SUPFAM" id="SSF50249">
    <property type="entry name" value="Nucleic acid-binding proteins"/>
    <property type="match status" value="1"/>
</dbReference>
<dbReference type="Gene3D" id="3.30.720.50">
    <property type="match status" value="1"/>
</dbReference>
<dbReference type="PROSITE" id="PS00333">
    <property type="entry name" value="DNA_LIGASE_A2"/>
    <property type="match status" value="1"/>
</dbReference>
<evidence type="ECO:0000259" key="6">
    <source>
        <dbReference type="PROSITE" id="PS50172"/>
    </source>
</evidence>
<dbReference type="Gene3D" id="3.30.470.30">
    <property type="entry name" value="DNA ligase/mRNA capping enzyme"/>
    <property type="match status" value="1"/>
</dbReference>
<dbReference type="PANTHER" id="PTHR47810:SF1">
    <property type="entry name" value="DNA LIGASE B"/>
    <property type="match status" value="1"/>
</dbReference>
<dbReference type="GO" id="GO:0006260">
    <property type="term" value="P:DNA replication"/>
    <property type="evidence" value="ECO:0007669"/>
    <property type="project" value="UniProtKB-KW"/>
</dbReference>
<dbReference type="Gene3D" id="3.30.1490.70">
    <property type="match status" value="1"/>
</dbReference>
<feature type="region of interest" description="Disordered" evidence="5">
    <location>
        <begin position="72"/>
        <end position="127"/>
    </location>
</feature>
<dbReference type="SUPFAM" id="SSF56091">
    <property type="entry name" value="DNA ligase/mRNA capping enzyme, catalytic domain"/>
    <property type="match status" value="1"/>
</dbReference>